<evidence type="ECO:0000313" key="2">
    <source>
        <dbReference type="Proteomes" id="UP001059295"/>
    </source>
</evidence>
<evidence type="ECO:0008006" key="3">
    <source>
        <dbReference type="Google" id="ProtNLM"/>
    </source>
</evidence>
<sequence length="308" mass="35178">MTDRFYIDGKDAFTEYGVFVQEDGYNELVAFPSLKSVKSNDWQEEDGIEADLSAPVLDTKEFSMKFVFTGDNYRFGGFIELLSDKAYHTFNFKEIGRTYRLRMVSHTNLDTALFLGFVTLRLADDFPLDGYTYTAPASTVPPYGDYELDGRKLTDYGIRVLEGTLSEIEKSPAVKQNLLRNIGTQGGAIYDGERVTFKTKEVKVTCLMRAATQTELWRNYDAFLYDLARPDERLLYVDATGLEYPCHYKSGSVSEFYASGKIWLKFTITLVFTSFRVEDEHYLLAAESGEWIITEEGDFAIDLTEIKQ</sequence>
<accession>A0ABY5V1D4</accession>
<dbReference type="EMBL" id="CP102294">
    <property type="protein sequence ID" value="UWN58016.1"/>
    <property type="molecule type" value="Genomic_DNA"/>
</dbReference>
<keyword evidence="2" id="KW-1185">Reference proteome</keyword>
<dbReference type="Proteomes" id="UP001059295">
    <property type="component" value="Chromosome"/>
</dbReference>
<reference evidence="1" key="1">
    <citation type="journal article" date="2022" name="Cell">
        <title>Design, construction, and in vivo augmentation of a complex gut microbiome.</title>
        <authorList>
            <person name="Cheng A.G."/>
            <person name="Ho P.Y."/>
            <person name="Aranda-Diaz A."/>
            <person name="Jain S."/>
            <person name="Yu F.B."/>
            <person name="Meng X."/>
            <person name="Wang M."/>
            <person name="Iakiviak M."/>
            <person name="Nagashima K."/>
            <person name="Zhao A."/>
            <person name="Murugkar P."/>
            <person name="Patil A."/>
            <person name="Atabakhsh K."/>
            <person name="Weakley A."/>
            <person name="Yan J."/>
            <person name="Brumbaugh A.R."/>
            <person name="Higginbottom S."/>
            <person name="Dimas A."/>
            <person name="Shiver A.L."/>
            <person name="Deutschbauer A."/>
            <person name="Neff N."/>
            <person name="Sonnenburg J.L."/>
            <person name="Huang K.C."/>
            <person name="Fischbach M.A."/>
        </authorList>
    </citation>
    <scope>NUCLEOTIDE SEQUENCE</scope>
    <source>
        <strain evidence="1">AP11</strain>
    </source>
</reference>
<gene>
    <name evidence="1" type="ORF">NQ491_04355</name>
</gene>
<evidence type="ECO:0000313" key="1">
    <source>
        <dbReference type="EMBL" id="UWN58016.1"/>
    </source>
</evidence>
<protein>
    <recommendedName>
        <fullName evidence="3">Minor tail protein</fullName>
    </recommendedName>
</protein>
<dbReference type="GeneID" id="82890939"/>
<dbReference type="RefSeq" id="WP_019246368.1">
    <property type="nucleotide sequence ID" value="NZ_CAPH01000015.1"/>
</dbReference>
<name>A0ABY5V1D4_9BACT</name>
<proteinExistence type="predicted"/>
<organism evidence="1 2">
    <name type="scientific">Alistipes ihumii AP11</name>
    <dbReference type="NCBI Taxonomy" id="1211813"/>
    <lineage>
        <taxon>Bacteria</taxon>
        <taxon>Pseudomonadati</taxon>
        <taxon>Bacteroidota</taxon>
        <taxon>Bacteroidia</taxon>
        <taxon>Bacteroidales</taxon>
        <taxon>Rikenellaceae</taxon>
        <taxon>Alistipes</taxon>
    </lineage>
</organism>